<evidence type="ECO:0000256" key="3">
    <source>
        <dbReference type="ARBA" id="ARBA00023125"/>
    </source>
</evidence>
<dbReference type="RefSeq" id="WP_104380183.1">
    <property type="nucleotide sequence ID" value="NZ_PSZC01000014.1"/>
</dbReference>
<dbReference type="EMBL" id="PSZC01000014">
    <property type="protein sequence ID" value="PPJ36388.1"/>
    <property type="molecule type" value="Genomic_DNA"/>
</dbReference>
<keyword evidence="5" id="KW-0540">Nuclease</keyword>
<evidence type="ECO:0000313" key="6">
    <source>
        <dbReference type="Proteomes" id="UP000239874"/>
    </source>
</evidence>
<dbReference type="InterPro" id="IPR000055">
    <property type="entry name" value="Restrct_endonuc_typeI_TRD"/>
</dbReference>
<organism evidence="5 6">
    <name type="scientific">Nocardia nova</name>
    <dbReference type="NCBI Taxonomy" id="37330"/>
    <lineage>
        <taxon>Bacteria</taxon>
        <taxon>Bacillati</taxon>
        <taxon>Actinomycetota</taxon>
        <taxon>Actinomycetes</taxon>
        <taxon>Mycobacteriales</taxon>
        <taxon>Nocardiaceae</taxon>
        <taxon>Nocardia</taxon>
    </lineage>
</organism>
<comment type="similarity">
    <text evidence="1">Belongs to the type-I restriction system S methylase family.</text>
</comment>
<dbReference type="PANTHER" id="PTHR30408:SF12">
    <property type="entry name" value="TYPE I RESTRICTION ENZYME MJAVIII SPECIFICITY SUBUNIT"/>
    <property type="match status" value="1"/>
</dbReference>
<gene>
    <name evidence="5" type="ORF">C5E45_20270</name>
</gene>
<dbReference type="Proteomes" id="UP000239874">
    <property type="component" value="Unassembled WGS sequence"/>
</dbReference>
<protein>
    <submittedName>
        <fullName evidence="5">Restriction endonuclease subunit S</fullName>
    </submittedName>
</protein>
<sequence length="390" mass="43097">MSGWPLVALGDVLVQDGQTEHIVDTESEKFLTIKLYGNGLVERVIGSGKTPKPFVGYRIKSGQFVYSRIDARNGAYGVVPAELDGAVCSKDFPKFDVDELRADKSYLLRLVQTREFYRKVQDLSFGATNRQRVKEGEFLRLQIPLPPIAEQRRIAAILDHADTLRAKRREALARLDELTQSIFIDMFGDPTTNPFGWETVACRELCLRLTVGIVVKPASYYQESGVPTLRSLNVRPNRVDLNNLVFISEEDNVGRLAKSRVFADDVVLVRSGQPGAAAVIPPELDGANAVDIIIASPDPKRVSPEYLARYFNSEGGRRMTMGESRGQIQQHLNIKSVAAAGVPLPPISRQLAFAERIAETSALVAAHRTALNELDALFTSLQSCAFRGEL</sequence>
<evidence type="ECO:0000313" key="5">
    <source>
        <dbReference type="EMBL" id="PPJ36388.1"/>
    </source>
</evidence>
<keyword evidence="3" id="KW-0238">DNA-binding</keyword>
<dbReference type="Pfam" id="PF01420">
    <property type="entry name" value="Methylase_S"/>
    <property type="match status" value="1"/>
</dbReference>
<name>A0A2S6AME1_9NOCA</name>
<dbReference type="GO" id="GO:0003677">
    <property type="term" value="F:DNA binding"/>
    <property type="evidence" value="ECO:0007669"/>
    <property type="project" value="UniProtKB-KW"/>
</dbReference>
<dbReference type="InterPro" id="IPR052021">
    <property type="entry name" value="Type-I_RS_S_subunit"/>
</dbReference>
<dbReference type="Gene3D" id="3.90.220.20">
    <property type="entry name" value="DNA methylase specificity domains"/>
    <property type="match status" value="2"/>
</dbReference>
<dbReference type="SUPFAM" id="SSF116734">
    <property type="entry name" value="DNA methylase specificity domain"/>
    <property type="match status" value="2"/>
</dbReference>
<keyword evidence="2" id="KW-0680">Restriction system</keyword>
<evidence type="ECO:0000256" key="1">
    <source>
        <dbReference type="ARBA" id="ARBA00010923"/>
    </source>
</evidence>
<keyword evidence="5" id="KW-0255">Endonuclease</keyword>
<dbReference type="GO" id="GO:0004519">
    <property type="term" value="F:endonuclease activity"/>
    <property type="evidence" value="ECO:0007669"/>
    <property type="project" value="UniProtKB-KW"/>
</dbReference>
<proteinExistence type="inferred from homology"/>
<reference evidence="5 6" key="1">
    <citation type="submission" date="2018-02" db="EMBL/GenBank/DDBJ databases">
        <title>8 Nocardia nova and 1 Nocardia cyriacigeorgica strain used for evolution to TMP-SMX.</title>
        <authorList>
            <person name="Mehta H."/>
            <person name="Weng J."/>
            <person name="Shamoo Y."/>
        </authorList>
    </citation>
    <scope>NUCLEOTIDE SEQUENCE [LARGE SCALE GENOMIC DNA]</scope>
    <source>
        <strain evidence="5 6">MDA3139</strain>
    </source>
</reference>
<dbReference type="InterPro" id="IPR044946">
    <property type="entry name" value="Restrct_endonuc_typeI_TRD_sf"/>
</dbReference>
<accession>A0A2S6AME1</accession>
<dbReference type="PANTHER" id="PTHR30408">
    <property type="entry name" value="TYPE-1 RESTRICTION ENZYME ECOKI SPECIFICITY PROTEIN"/>
    <property type="match status" value="1"/>
</dbReference>
<evidence type="ECO:0000256" key="2">
    <source>
        <dbReference type="ARBA" id="ARBA00022747"/>
    </source>
</evidence>
<dbReference type="GO" id="GO:0009307">
    <property type="term" value="P:DNA restriction-modification system"/>
    <property type="evidence" value="ECO:0007669"/>
    <property type="project" value="UniProtKB-KW"/>
</dbReference>
<feature type="domain" description="Type I restriction modification DNA specificity" evidence="4">
    <location>
        <begin position="30"/>
        <end position="170"/>
    </location>
</feature>
<dbReference type="AlphaFoldDB" id="A0A2S6AME1"/>
<evidence type="ECO:0000259" key="4">
    <source>
        <dbReference type="Pfam" id="PF01420"/>
    </source>
</evidence>
<comment type="caution">
    <text evidence="5">The sequence shown here is derived from an EMBL/GenBank/DDBJ whole genome shotgun (WGS) entry which is preliminary data.</text>
</comment>
<keyword evidence="5" id="KW-0378">Hydrolase</keyword>